<feature type="compositionally biased region" description="Polar residues" evidence="21">
    <location>
        <begin position="720"/>
        <end position="730"/>
    </location>
</feature>
<dbReference type="GO" id="GO:0000922">
    <property type="term" value="C:spindle pole"/>
    <property type="evidence" value="ECO:0007669"/>
    <property type="project" value="TreeGrafter"/>
</dbReference>
<evidence type="ECO:0000256" key="7">
    <source>
        <dbReference type="ARBA" id="ARBA00022679"/>
    </source>
</evidence>
<name>A0A0V1B3B1_TRISP</name>
<protein>
    <recommendedName>
        <fullName evidence="20">Serine/threonine-protein kinase PLK</fullName>
        <ecNumber evidence="20">2.7.11.21</ecNumber>
    </recommendedName>
    <alternativeName>
        <fullName evidence="20">Polo-like kinase</fullName>
    </alternativeName>
</protein>
<dbReference type="FunFam" id="3.30.1120.30:FF:000001">
    <property type="entry name" value="Serine/threonine-protein kinase PLK"/>
    <property type="match status" value="1"/>
</dbReference>
<dbReference type="Gene3D" id="1.10.510.10">
    <property type="entry name" value="Transferase(Phosphotransferase) domain 1"/>
    <property type="match status" value="1"/>
</dbReference>
<feature type="domain" description="POLO box" evidence="23">
    <location>
        <begin position="522"/>
        <end position="600"/>
    </location>
</feature>
<comment type="caution">
    <text evidence="24">The sequence shown here is derived from an EMBL/GenBank/DDBJ whole genome shotgun (WGS) entry which is preliminary data.</text>
</comment>
<keyword evidence="12 19" id="KW-0067">ATP-binding</keyword>
<dbReference type="Pfam" id="PF00659">
    <property type="entry name" value="POLO_box"/>
    <property type="match status" value="2"/>
</dbReference>
<evidence type="ECO:0000256" key="21">
    <source>
        <dbReference type="SAM" id="MobiDB-lite"/>
    </source>
</evidence>
<dbReference type="SUPFAM" id="SSF82615">
    <property type="entry name" value="Polo-box domain"/>
    <property type="match status" value="2"/>
</dbReference>
<evidence type="ECO:0000256" key="14">
    <source>
        <dbReference type="ARBA" id="ARBA00023242"/>
    </source>
</evidence>
<dbReference type="CDD" id="cd13117">
    <property type="entry name" value="POLO_box_2"/>
    <property type="match status" value="1"/>
</dbReference>
<comment type="catalytic activity">
    <reaction evidence="17 20">
        <text>L-threonyl-[protein] + ATP = O-phospho-L-threonyl-[protein] + ADP + H(+)</text>
        <dbReference type="Rhea" id="RHEA:46608"/>
        <dbReference type="Rhea" id="RHEA-COMP:11060"/>
        <dbReference type="Rhea" id="RHEA-COMP:11605"/>
        <dbReference type="ChEBI" id="CHEBI:15378"/>
        <dbReference type="ChEBI" id="CHEBI:30013"/>
        <dbReference type="ChEBI" id="CHEBI:30616"/>
        <dbReference type="ChEBI" id="CHEBI:61977"/>
        <dbReference type="ChEBI" id="CHEBI:456216"/>
        <dbReference type="EC" id="2.7.11.21"/>
    </reaction>
</comment>
<dbReference type="OrthoDB" id="408964at2759"/>
<accession>A0A0V1B3B1</accession>
<feature type="compositionally biased region" description="Low complexity" evidence="21">
    <location>
        <begin position="708"/>
        <end position="719"/>
    </location>
</feature>
<dbReference type="PROSITE" id="PS50011">
    <property type="entry name" value="PROTEIN_KINASE_DOM"/>
    <property type="match status" value="1"/>
</dbReference>
<feature type="domain" description="Protein kinase" evidence="22">
    <location>
        <begin position="145"/>
        <end position="397"/>
    </location>
</feature>
<evidence type="ECO:0000256" key="8">
    <source>
        <dbReference type="ARBA" id="ARBA00022737"/>
    </source>
</evidence>
<dbReference type="InterPro" id="IPR000959">
    <property type="entry name" value="POLO_box_dom"/>
</dbReference>
<dbReference type="CDD" id="cd14099">
    <property type="entry name" value="STKc_PLK"/>
    <property type="match status" value="1"/>
</dbReference>
<dbReference type="Gene3D" id="3.30.1120.30">
    <property type="entry name" value="POLO box domain"/>
    <property type="match status" value="2"/>
</dbReference>
<dbReference type="STRING" id="6334.A0A0V1B3B1"/>
<dbReference type="InterPro" id="IPR017441">
    <property type="entry name" value="Protein_kinase_ATP_BS"/>
</dbReference>
<dbReference type="PROSITE" id="PS50078">
    <property type="entry name" value="POLO_BOX"/>
    <property type="match status" value="2"/>
</dbReference>
<dbReference type="GO" id="GO:0051321">
    <property type="term" value="P:meiotic cell cycle"/>
    <property type="evidence" value="ECO:0007669"/>
    <property type="project" value="UniProtKB-KW"/>
</dbReference>
<dbReference type="AlphaFoldDB" id="A0A0V1B3B1"/>
<evidence type="ECO:0000259" key="23">
    <source>
        <dbReference type="PROSITE" id="PS50078"/>
    </source>
</evidence>
<evidence type="ECO:0000256" key="17">
    <source>
        <dbReference type="ARBA" id="ARBA00047802"/>
    </source>
</evidence>
<dbReference type="InterPro" id="IPR000719">
    <property type="entry name" value="Prot_kinase_dom"/>
</dbReference>
<keyword evidence="8" id="KW-0677">Repeat</keyword>
<evidence type="ECO:0000256" key="5">
    <source>
        <dbReference type="ARBA" id="ARBA00022490"/>
    </source>
</evidence>
<dbReference type="EC" id="2.7.11.21" evidence="20"/>
<evidence type="ECO:0000313" key="25">
    <source>
        <dbReference type="Proteomes" id="UP000054776"/>
    </source>
</evidence>
<evidence type="ECO:0000256" key="10">
    <source>
        <dbReference type="ARBA" id="ARBA00022777"/>
    </source>
</evidence>
<evidence type="ECO:0000256" key="18">
    <source>
        <dbReference type="ARBA" id="ARBA00048347"/>
    </source>
</evidence>
<dbReference type="SUPFAM" id="SSF56112">
    <property type="entry name" value="Protein kinase-like (PK-like)"/>
    <property type="match status" value="1"/>
</dbReference>
<evidence type="ECO:0000256" key="13">
    <source>
        <dbReference type="ARBA" id="ARBA00023212"/>
    </source>
</evidence>
<dbReference type="PANTHER" id="PTHR24345:SF93">
    <property type="entry name" value="SERINE_THREONINE-PROTEIN KINASE PLK1"/>
    <property type="match status" value="1"/>
</dbReference>
<dbReference type="GO" id="GO:0106310">
    <property type="term" value="F:protein serine kinase activity"/>
    <property type="evidence" value="ECO:0007669"/>
    <property type="project" value="RHEA"/>
</dbReference>
<comment type="similarity">
    <text evidence="20">Belongs to the protein kinase superfamily. Ser/Thr protein kinase family. CDC5/Polo subfamily.</text>
</comment>
<dbReference type="PROSITE" id="PS00108">
    <property type="entry name" value="PROTEIN_KINASE_ST"/>
    <property type="match status" value="1"/>
</dbReference>
<evidence type="ECO:0000256" key="3">
    <source>
        <dbReference type="ARBA" id="ARBA00004629"/>
    </source>
</evidence>
<dbReference type="PROSITE" id="PS00107">
    <property type="entry name" value="PROTEIN_KINASE_ATP"/>
    <property type="match status" value="1"/>
</dbReference>
<keyword evidence="10 20" id="KW-0418">Kinase</keyword>
<evidence type="ECO:0000313" key="24">
    <source>
        <dbReference type="EMBL" id="KRY31472.1"/>
    </source>
</evidence>
<dbReference type="GO" id="GO:0000776">
    <property type="term" value="C:kinetochore"/>
    <property type="evidence" value="ECO:0007669"/>
    <property type="project" value="UniProtKB-KW"/>
</dbReference>
<feature type="binding site" evidence="19">
    <location>
        <position position="184"/>
    </location>
    <ligand>
        <name>ATP</name>
        <dbReference type="ChEBI" id="CHEBI:30616"/>
    </ligand>
</feature>
<dbReference type="PANTHER" id="PTHR24345">
    <property type="entry name" value="SERINE/THREONINE-PROTEIN KINASE PLK"/>
    <property type="match status" value="1"/>
</dbReference>
<dbReference type="Gene3D" id="3.30.200.20">
    <property type="entry name" value="Phosphorylase Kinase, domain 1"/>
    <property type="match status" value="1"/>
</dbReference>
<keyword evidence="6 20" id="KW-0723">Serine/threonine-protein kinase</keyword>
<keyword evidence="11" id="KW-0995">Kinetochore</keyword>
<organism evidence="24 25">
    <name type="scientific">Trichinella spiralis</name>
    <name type="common">Trichina worm</name>
    <dbReference type="NCBI Taxonomy" id="6334"/>
    <lineage>
        <taxon>Eukaryota</taxon>
        <taxon>Metazoa</taxon>
        <taxon>Ecdysozoa</taxon>
        <taxon>Nematoda</taxon>
        <taxon>Enoplea</taxon>
        <taxon>Dorylaimia</taxon>
        <taxon>Trichinellida</taxon>
        <taxon>Trichinellidae</taxon>
        <taxon>Trichinella</taxon>
    </lineage>
</organism>
<dbReference type="InterPro" id="IPR033701">
    <property type="entry name" value="POLO_box_1"/>
</dbReference>
<evidence type="ECO:0000256" key="16">
    <source>
        <dbReference type="ARBA" id="ARBA00023328"/>
    </source>
</evidence>
<keyword evidence="16" id="KW-0137">Centromere</keyword>
<evidence type="ECO:0000256" key="12">
    <source>
        <dbReference type="ARBA" id="ARBA00022840"/>
    </source>
</evidence>
<sequence length="744" mass="85147">MQFDFTFHFTHDFYKHLPINAAIYGFKRFENNCSGLLTIFNHECAKKTLQNNHKLPTSNIIIFLKQQFTEGGVQHILIFDGVFDSSNSDKRPTQANILLPSSKGRRQIIQMVEVLFNTAMAERQKKEEQKELPDIIVNPKHGTRYCKGKFLGKGGFARCYELTESSTNRTYAGKVVSKTLLVKKHQKDKMAQEIQIHSQLSHKHVVQFHSFFEDDQNVYILLELCRRRSLMELHKRRRTITEPEARYFLHQIVDATIYLHENRIIHRDLKLGNLFINDDMMVKLGDFGLATKLDYDGERKKTLCGTPNYIAPEMLSKKGHSYEVDLWAIGCILYTLLVGNPPFETLSLKDTYSRIQRNDYHLPSRLSPAARQMILRLLQSDPKNRPTIKETLNFDFMTSGFCPLRLPTSCLTMAPKFPVEALRAPLQLDRKPLAAFNSDAAGKGQIDGPPRALTSVPEGKEMLAEKQQPRFETSICVKQEIAVDTHLGTLFRLLTEITRNPTRNTPPCMDEAEDPALAPVFWISKWVDYSDKYSIGYQLSDNSVGVMFNDKTKLVLHADESQLQFIQFNDEEVYCTTENFPEFLKKKVTLMKYFKSYMHEHLLKAGAHKAPSAGDELARLPSLRDWFRTRSCIVFLLNNGTVQVNFFHDHTKLVLCPLMEAVTYMDEKRNFNTYLISALVKSGCSEDLLSRLKYARSMVERLILHQASGSSRKTGSSTGPQSAGLNPATEQEQDMQEVAKTGKI</sequence>
<dbReference type="InParanoid" id="A0A0V1B3B1"/>
<keyword evidence="14" id="KW-0539">Nucleus</keyword>
<dbReference type="GO" id="GO:0005524">
    <property type="term" value="F:ATP binding"/>
    <property type="evidence" value="ECO:0007669"/>
    <property type="project" value="UniProtKB-UniRule"/>
</dbReference>
<proteinExistence type="inferred from homology"/>
<evidence type="ECO:0000256" key="11">
    <source>
        <dbReference type="ARBA" id="ARBA00022838"/>
    </source>
</evidence>
<dbReference type="Pfam" id="PF00069">
    <property type="entry name" value="Pkinase"/>
    <property type="match status" value="1"/>
</dbReference>
<evidence type="ECO:0000256" key="2">
    <source>
        <dbReference type="ARBA" id="ARBA00004300"/>
    </source>
</evidence>
<keyword evidence="25" id="KW-1185">Reference proteome</keyword>
<gene>
    <name evidence="24" type="primary">plk1</name>
    <name evidence="24" type="ORF">T01_6373</name>
</gene>
<comment type="subcellular location">
    <subcellularLocation>
        <location evidence="3">Chromosome</location>
        <location evidence="3">Centromere</location>
        <location evidence="3">Kinetochore</location>
    </subcellularLocation>
    <subcellularLocation>
        <location evidence="2">Cytoplasm</location>
        <location evidence="2">Cytoskeleton</location>
        <location evidence="2">Microtubule organizing center</location>
        <location evidence="2">Centrosome</location>
    </subcellularLocation>
    <subcellularLocation>
        <location evidence="1">Nucleus</location>
    </subcellularLocation>
</comment>
<dbReference type="InterPro" id="IPR036947">
    <property type="entry name" value="POLO_box_dom_sf"/>
</dbReference>
<feature type="region of interest" description="Disordered" evidence="21">
    <location>
        <begin position="708"/>
        <end position="744"/>
    </location>
</feature>
<evidence type="ECO:0000256" key="19">
    <source>
        <dbReference type="PROSITE-ProRule" id="PRU10141"/>
    </source>
</evidence>
<dbReference type="InterPro" id="IPR008271">
    <property type="entry name" value="Ser/Thr_kinase_AS"/>
</dbReference>
<evidence type="ECO:0000259" key="22">
    <source>
        <dbReference type="PROSITE" id="PS50011"/>
    </source>
</evidence>
<keyword evidence="4" id="KW-0158">Chromosome</keyword>
<dbReference type="eggNOG" id="KOG0575">
    <property type="taxonomic scope" value="Eukaryota"/>
</dbReference>
<feature type="domain" description="POLO box" evidence="23">
    <location>
        <begin position="622"/>
        <end position="704"/>
    </location>
</feature>
<dbReference type="GO" id="GO:0004674">
    <property type="term" value="F:protein serine/threonine kinase activity"/>
    <property type="evidence" value="ECO:0007669"/>
    <property type="project" value="UniProtKB-KW"/>
</dbReference>
<reference evidence="24 25" key="1">
    <citation type="submission" date="2015-01" db="EMBL/GenBank/DDBJ databases">
        <title>Evolution of Trichinella species and genotypes.</title>
        <authorList>
            <person name="Korhonen P.K."/>
            <person name="Edoardo P."/>
            <person name="Giuseppe L.R."/>
            <person name="Gasser R.B."/>
        </authorList>
    </citation>
    <scope>NUCLEOTIDE SEQUENCE [LARGE SCALE GENOMIC DNA]</scope>
    <source>
        <strain evidence="24">ISS3</strain>
    </source>
</reference>
<dbReference type="GO" id="GO:0005813">
    <property type="term" value="C:centrosome"/>
    <property type="evidence" value="ECO:0007669"/>
    <property type="project" value="UniProtKB-SubCell"/>
</dbReference>
<keyword evidence="13" id="KW-0206">Cytoskeleton</keyword>
<dbReference type="CDD" id="cd13118">
    <property type="entry name" value="POLO_box_1"/>
    <property type="match status" value="1"/>
</dbReference>
<comment type="catalytic activity">
    <reaction evidence="18">
        <text>L-seryl-[protein] + ATP = O-phospho-L-seryl-[protein] + ADP + H(+)</text>
        <dbReference type="Rhea" id="RHEA:17989"/>
        <dbReference type="Rhea" id="RHEA-COMP:9863"/>
        <dbReference type="Rhea" id="RHEA-COMP:11604"/>
        <dbReference type="ChEBI" id="CHEBI:15378"/>
        <dbReference type="ChEBI" id="CHEBI:29999"/>
        <dbReference type="ChEBI" id="CHEBI:30616"/>
        <dbReference type="ChEBI" id="CHEBI:83421"/>
        <dbReference type="ChEBI" id="CHEBI:456216"/>
        <dbReference type="EC" id="2.7.11.21"/>
    </reaction>
</comment>
<dbReference type="InterPro" id="IPR011009">
    <property type="entry name" value="Kinase-like_dom_sf"/>
</dbReference>
<evidence type="ECO:0000256" key="15">
    <source>
        <dbReference type="ARBA" id="ARBA00023254"/>
    </source>
</evidence>
<dbReference type="GO" id="GO:0007052">
    <property type="term" value="P:mitotic spindle organization"/>
    <property type="evidence" value="ECO:0007669"/>
    <property type="project" value="TreeGrafter"/>
</dbReference>
<evidence type="ECO:0000256" key="6">
    <source>
        <dbReference type="ARBA" id="ARBA00022527"/>
    </source>
</evidence>
<keyword evidence="15" id="KW-0469">Meiosis</keyword>
<dbReference type="SMART" id="SM00220">
    <property type="entry name" value="S_TKc"/>
    <property type="match status" value="1"/>
</dbReference>
<dbReference type="FunCoup" id="A0A0V1B3B1">
    <property type="interactions" value="836"/>
</dbReference>
<dbReference type="EMBL" id="JYDH01000117">
    <property type="protein sequence ID" value="KRY31472.1"/>
    <property type="molecule type" value="Genomic_DNA"/>
</dbReference>
<dbReference type="Proteomes" id="UP000054776">
    <property type="component" value="Unassembled WGS sequence"/>
</dbReference>
<keyword evidence="5" id="KW-0963">Cytoplasm</keyword>
<dbReference type="FunFam" id="3.30.200.20:FF:000091">
    <property type="entry name" value="Serine/threonine-protein kinase PLK"/>
    <property type="match status" value="1"/>
</dbReference>
<dbReference type="GO" id="GO:0005737">
    <property type="term" value="C:cytoplasm"/>
    <property type="evidence" value="ECO:0007669"/>
    <property type="project" value="TreeGrafter"/>
</dbReference>
<evidence type="ECO:0000256" key="20">
    <source>
        <dbReference type="RuleBase" id="RU361162"/>
    </source>
</evidence>
<dbReference type="FunFam" id="1.10.510.10:FF:000727">
    <property type="entry name" value="Serine/threonine-protein kinase PLK"/>
    <property type="match status" value="1"/>
</dbReference>
<dbReference type="GO" id="GO:0005634">
    <property type="term" value="C:nucleus"/>
    <property type="evidence" value="ECO:0007669"/>
    <property type="project" value="UniProtKB-SubCell"/>
</dbReference>
<evidence type="ECO:0000256" key="9">
    <source>
        <dbReference type="ARBA" id="ARBA00022741"/>
    </source>
</evidence>
<evidence type="ECO:0000256" key="4">
    <source>
        <dbReference type="ARBA" id="ARBA00022454"/>
    </source>
</evidence>
<evidence type="ECO:0000256" key="1">
    <source>
        <dbReference type="ARBA" id="ARBA00004123"/>
    </source>
</evidence>
<keyword evidence="7 20" id="KW-0808">Transferase</keyword>
<keyword evidence="9 19" id="KW-0547">Nucleotide-binding</keyword>
<dbReference type="InterPro" id="IPR033695">
    <property type="entry name" value="POLO_box_2"/>
</dbReference>
<dbReference type="GO" id="GO:0051726">
    <property type="term" value="P:regulation of cell cycle"/>
    <property type="evidence" value="ECO:0007669"/>
    <property type="project" value="UniProtKB-ARBA"/>
</dbReference>